<gene>
    <name evidence="1" type="ORF">FOB44_16800</name>
</gene>
<proteinExistence type="predicted"/>
<sequence length="115" mass="13523">MSHQEKQRIFDEYAKQQGYEDWDSLCFDYDLNLMSDRKFQNNIFAACDLVQEEQQKRIVENVKVHIVDVDRYGDETIIEKCDSSGFPLMYAKDFSEDNNVAVDQSSIINPENKIQ</sequence>
<name>A0ABX6KUD4_CHRGL</name>
<protein>
    <submittedName>
        <fullName evidence="1">Uncharacterized protein</fullName>
    </submittedName>
</protein>
<dbReference type="RefSeq" id="WP_168239226.1">
    <property type="nucleotide sequence ID" value="NZ_CP050995.1"/>
</dbReference>
<evidence type="ECO:0000313" key="1">
    <source>
        <dbReference type="EMBL" id="QIY92218.1"/>
    </source>
</evidence>
<keyword evidence="2" id="KW-1185">Reference proteome</keyword>
<dbReference type="Proteomes" id="UP000501570">
    <property type="component" value="Chromosome"/>
</dbReference>
<accession>A0ABX6KUD4</accession>
<evidence type="ECO:0000313" key="2">
    <source>
        <dbReference type="Proteomes" id="UP000501570"/>
    </source>
</evidence>
<reference evidence="1 2" key="1">
    <citation type="submission" date="2019-09" db="EMBL/GenBank/DDBJ databases">
        <title>FDA dAtabase for Regulatory Grade micrObial Sequences (FDA-ARGOS): Supporting development and validation of Infectious Disease Dx tests.</title>
        <authorList>
            <person name="Sciortino C."/>
            <person name="Tallon L."/>
            <person name="Sadzewicz L."/>
            <person name="Vavikolanu K."/>
            <person name="Mehta A."/>
            <person name="Aluvathingal J."/>
            <person name="Nadendla S."/>
            <person name="Nandy P."/>
            <person name="Geyer C."/>
            <person name="Yan Y."/>
            <person name="Sichtig H."/>
        </authorList>
    </citation>
    <scope>NUCLEOTIDE SEQUENCE [LARGE SCALE GENOMIC DNA]</scope>
    <source>
        <strain evidence="1 2">FDAARGOS_636</strain>
    </source>
</reference>
<dbReference type="EMBL" id="CP050995">
    <property type="protein sequence ID" value="QIY92218.1"/>
    <property type="molecule type" value="Genomic_DNA"/>
</dbReference>
<organism evidence="1 2">
    <name type="scientific">Chryseobacterium gallinarum</name>
    <dbReference type="NCBI Taxonomy" id="1324352"/>
    <lineage>
        <taxon>Bacteria</taxon>
        <taxon>Pseudomonadati</taxon>
        <taxon>Bacteroidota</taxon>
        <taxon>Flavobacteriia</taxon>
        <taxon>Flavobacteriales</taxon>
        <taxon>Weeksellaceae</taxon>
        <taxon>Chryseobacterium group</taxon>
        <taxon>Chryseobacterium</taxon>
    </lineage>
</organism>